<evidence type="ECO:0008006" key="3">
    <source>
        <dbReference type="Google" id="ProtNLM"/>
    </source>
</evidence>
<keyword evidence="2" id="KW-1185">Reference proteome</keyword>
<sequence length="101" mass="11719">MGMEEKIKKELNQLNTEKTEEILESFTNFKQYLAEKVSKGESLGLSDEQLAKTTEIAANYLAKHEEPRNREEKVLKELWKAGSKEEQHTLAHMLLKMVREA</sequence>
<protein>
    <recommendedName>
        <fullName evidence="3">DUF3243 domain-containing protein</fullName>
    </recommendedName>
</protein>
<dbReference type="AlphaFoldDB" id="A0A3P5X1K8"/>
<proteinExistence type="predicted"/>
<dbReference type="Pfam" id="PF11588">
    <property type="entry name" value="DUF3243"/>
    <property type="match status" value="1"/>
</dbReference>
<dbReference type="RefSeq" id="WP_238988128.1">
    <property type="nucleotide sequence ID" value="NZ_CBCRXF010000012.1"/>
</dbReference>
<dbReference type="InterPro" id="IPR021637">
    <property type="entry name" value="DUF3243"/>
</dbReference>
<dbReference type="Proteomes" id="UP000270468">
    <property type="component" value="Unassembled WGS sequence"/>
</dbReference>
<organism evidence="1 2">
    <name type="scientific">Filibacter tadaridae</name>
    <dbReference type="NCBI Taxonomy" id="2483811"/>
    <lineage>
        <taxon>Bacteria</taxon>
        <taxon>Bacillati</taxon>
        <taxon>Bacillota</taxon>
        <taxon>Bacilli</taxon>
        <taxon>Bacillales</taxon>
        <taxon>Caryophanaceae</taxon>
        <taxon>Filibacter</taxon>
    </lineage>
</organism>
<gene>
    <name evidence="1" type="ORF">FILTAD_00558</name>
</gene>
<dbReference type="Gene3D" id="1.10.760.20">
    <property type="entry name" value="Protein of unknown function DUF3243"/>
    <property type="match status" value="1"/>
</dbReference>
<dbReference type="InterPro" id="IPR038292">
    <property type="entry name" value="YmfJ/YflH_sf"/>
</dbReference>
<accession>A0A3P5X1K8</accession>
<name>A0A3P5X1K8_9BACL</name>
<evidence type="ECO:0000313" key="2">
    <source>
        <dbReference type="Proteomes" id="UP000270468"/>
    </source>
</evidence>
<dbReference type="EMBL" id="UXAV01000019">
    <property type="protein sequence ID" value="VDC21084.1"/>
    <property type="molecule type" value="Genomic_DNA"/>
</dbReference>
<reference evidence="1 2" key="1">
    <citation type="submission" date="2018-11" db="EMBL/GenBank/DDBJ databases">
        <authorList>
            <person name="Criscuolo A."/>
        </authorList>
    </citation>
    <scope>NUCLEOTIDE SEQUENCE [LARGE SCALE GENOMIC DNA]</scope>
    <source>
        <strain evidence="1">ATB-66</strain>
    </source>
</reference>
<evidence type="ECO:0000313" key="1">
    <source>
        <dbReference type="EMBL" id="VDC21084.1"/>
    </source>
</evidence>